<protein>
    <submittedName>
        <fullName evidence="1">Uncharacterized protein</fullName>
    </submittedName>
</protein>
<name>A0A835A951_9POAL</name>
<evidence type="ECO:0000313" key="2">
    <source>
        <dbReference type="Proteomes" id="UP000636709"/>
    </source>
</evidence>
<keyword evidence="2" id="KW-1185">Reference proteome</keyword>
<sequence length="10" mass="925">MPASASTSSS</sequence>
<dbReference type="Proteomes" id="UP000636709">
    <property type="component" value="Unassembled WGS sequence"/>
</dbReference>
<comment type="caution">
    <text evidence="1">The sequence shown here is derived from an EMBL/GenBank/DDBJ whole genome shotgun (WGS) entry which is preliminary data.</text>
</comment>
<evidence type="ECO:0000313" key="1">
    <source>
        <dbReference type="EMBL" id="KAF8654967.1"/>
    </source>
</evidence>
<dbReference type="EMBL" id="JACEFO010002604">
    <property type="protein sequence ID" value="KAF8654967.1"/>
    <property type="molecule type" value="Genomic_DNA"/>
</dbReference>
<proteinExistence type="predicted"/>
<accession>A0A835A951</accession>
<organism evidence="1 2">
    <name type="scientific">Digitaria exilis</name>
    <dbReference type="NCBI Taxonomy" id="1010633"/>
    <lineage>
        <taxon>Eukaryota</taxon>
        <taxon>Viridiplantae</taxon>
        <taxon>Streptophyta</taxon>
        <taxon>Embryophyta</taxon>
        <taxon>Tracheophyta</taxon>
        <taxon>Spermatophyta</taxon>
        <taxon>Magnoliopsida</taxon>
        <taxon>Liliopsida</taxon>
        <taxon>Poales</taxon>
        <taxon>Poaceae</taxon>
        <taxon>PACMAD clade</taxon>
        <taxon>Panicoideae</taxon>
        <taxon>Panicodae</taxon>
        <taxon>Paniceae</taxon>
        <taxon>Anthephorinae</taxon>
        <taxon>Digitaria</taxon>
    </lineage>
</organism>
<gene>
    <name evidence="1" type="ORF">HU200_061399</name>
</gene>
<reference evidence="1" key="1">
    <citation type="submission" date="2020-07" db="EMBL/GenBank/DDBJ databases">
        <title>Genome sequence and genetic diversity analysis of an under-domesticated orphan crop, white fonio (Digitaria exilis).</title>
        <authorList>
            <person name="Bennetzen J.L."/>
            <person name="Chen S."/>
            <person name="Ma X."/>
            <person name="Wang X."/>
            <person name="Yssel A.E.J."/>
            <person name="Chaluvadi S.R."/>
            <person name="Johnson M."/>
            <person name="Gangashetty P."/>
            <person name="Hamidou F."/>
            <person name="Sanogo M.D."/>
            <person name="Zwaenepoel A."/>
            <person name="Wallace J."/>
            <person name="Van De Peer Y."/>
            <person name="Van Deynze A."/>
        </authorList>
    </citation>
    <scope>NUCLEOTIDE SEQUENCE</scope>
    <source>
        <tissue evidence="1">Leaves</tissue>
    </source>
</reference>